<evidence type="ECO:0000313" key="2">
    <source>
        <dbReference type="EMBL" id="CAK0823212.1"/>
    </source>
</evidence>
<protein>
    <submittedName>
        <fullName evidence="2">Uncharacterized protein</fullName>
    </submittedName>
</protein>
<evidence type="ECO:0000256" key="1">
    <source>
        <dbReference type="SAM" id="Phobius"/>
    </source>
</evidence>
<accession>A0ABN9RV41</accession>
<name>A0ABN9RV41_9DINO</name>
<feature type="transmembrane region" description="Helical" evidence="1">
    <location>
        <begin position="153"/>
        <end position="174"/>
    </location>
</feature>
<sequence>ASLCSRVRKAVVRPPLCRRCAHTGIPDDMVVSALMRSVASTLAVTFEGKQPRNVCVQVFVALASFGALVCSLVLGLVFWNDIHARFWLGDLPAYALWASALALGPLLYLMGYGACLTFYRGLQRRARGASSMGGVLPEKRLGYSMTVRSVSRVCALAVLFALLAVVLGSAMLYIGSAVSDALMDRCGAEAISYQLERTLSTLVDFRTECYSSPENDGTPVNLCPGFQEAFPPPSPFVTYLKVLEESLECAGFCTSTQGRLFAPSPAREAVGDACGPRLARVLWKVTLLSGVPALAVGSLSGLAAWVLCHHDEL</sequence>
<gene>
    <name evidence="2" type="ORF">PCOR1329_LOCUS24028</name>
</gene>
<organism evidence="2 3">
    <name type="scientific">Prorocentrum cordatum</name>
    <dbReference type="NCBI Taxonomy" id="2364126"/>
    <lineage>
        <taxon>Eukaryota</taxon>
        <taxon>Sar</taxon>
        <taxon>Alveolata</taxon>
        <taxon>Dinophyceae</taxon>
        <taxon>Prorocentrales</taxon>
        <taxon>Prorocentraceae</taxon>
        <taxon>Prorocentrum</taxon>
    </lineage>
</organism>
<keyword evidence="1" id="KW-0472">Membrane</keyword>
<feature type="non-terminal residue" evidence="2">
    <location>
        <position position="1"/>
    </location>
</feature>
<evidence type="ECO:0000313" key="3">
    <source>
        <dbReference type="Proteomes" id="UP001189429"/>
    </source>
</evidence>
<proteinExistence type="predicted"/>
<feature type="transmembrane region" description="Helical" evidence="1">
    <location>
        <begin position="94"/>
        <end position="119"/>
    </location>
</feature>
<dbReference type="EMBL" id="CAUYUJ010008218">
    <property type="protein sequence ID" value="CAK0823212.1"/>
    <property type="molecule type" value="Genomic_DNA"/>
</dbReference>
<reference evidence="2" key="1">
    <citation type="submission" date="2023-10" db="EMBL/GenBank/DDBJ databases">
        <authorList>
            <person name="Chen Y."/>
            <person name="Shah S."/>
            <person name="Dougan E. K."/>
            <person name="Thang M."/>
            <person name="Chan C."/>
        </authorList>
    </citation>
    <scope>NUCLEOTIDE SEQUENCE [LARGE SCALE GENOMIC DNA]</scope>
</reference>
<feature type="transmembrane region" description="Helical" evidence="1">
    <location>
        <begin position="58"/>
        <end position="79"/>
    </location>
</feature>
<feature type="transmembrane region" description="Helical" evidence="1">
    <location>
        <begin position="287"/>
        <end position="308"/>
    </location>
</feature>
<keyword evidence="1" id="KW-1133">Transmembrane helix</keyword>
<dbReference type="Proteomes" id="UP001189429">
    <property type="component" value="Unassembled WGS sequence"/>
</dbReference>
<comment type="caution">
    <text evidence="2">The sequence shown here is derived from an EMBL/GenBank/DDBJ whole genome shotgun (WGS) entry which is preliminary data.</text>
</comment>
<keyword evidence="1" id="KW-0812">Transmembrane</keyword>
<keyword evidence="3" id="KW-1185">Reference proteome</keyword>